<evidence type="ECO:0000256" key="4">
    <source>
        <dbReference type="ARBA" id="ARBA00022695"/>
    </source>
</evidence>
<dbReference type="EMBL" id="MN739351">
    <property type="protein sequence ID" value="QHS99884.1"/>
    <property type="molecule type" value="Genomic_DNA"/>
</dbReference>
<dbReference type="Pfam" id="PF00136">
    <property type="entry name" value="DNA_pol_B"/>
    <property type="match status" value="1"/>
</dbReference>
<dbReference type="PANTHER" id="PTHR10322:SF23">
    <property type="entry name" value="DNA POLYMERASE DELTA CATALYTIC SUBUNIT"/>
    <property type="match status" value="1"/>
</dbReference>
<keyword evidence="6" id="KW-0238">DNA-binding</keyword>
<dbReference type="Gene3D" id="3.30.342.10">
    <property type="entry name" value="DNA Polymerase, chain B, domain 1"/>
    <property type="match status" value="1"/>
</dbReference>
<sequence>MTQFQILDISSDDIEKDGEEPVFIITLYGKTNIVNKGFNKNIVCHIEGFKPFFYLKYPNSWTNSFIKSSFFGVRYLNIEGYIHDLSNSKLPPKSKEFYGYHLDENFNEKEFKFIKLEFINYDNMKKSIREIKKYCGKYYQDININKIKNDTKDKIIEFINLSKENEEYRFDSNLYESNIHPILRFIHETNIKPCGWVEIISGKEVDGDKKRFNVDIEYKYLDIKYLKPIDKNEINKFIIASFDIECDSSHGDFPNPKKDFRKLCINIVDRYKLEKPELDNTIIKCVVKWLNLAELTDGDIYIDKIHIENGPISKKSIDNMVNNYKDEICRLLKDSIIDSKLREFCVKELNNIFCKLKNDENEQIIVKGDPIIQIGTVFHKYGDKEPYDRSIVVIGPQKDMDENKICNDLDNINVYRCNTEKELLLKWKDLMLKHNPDYITGYNIFGFDFDYIIKRVESLFKCESSCKFNYFTKSMNHKHSCESHMFYKLGRLMKDNNKDYFNNIELSDPPVASNKKNPDFWTYKEKRCKTVTKRLGNQNDDEDSDFMQNTLKYIHMDGRIIFDVQNEIKKGTSLDSYKLDNVSSHFMRGKIIGKKRCVKVNITYIETNNIGNLKIGDYISISILTKYGEMKYNNGEKFIILDVKDNSIKIKGLLNYIKEYGDNFIKAEWCLSKDDISPQELFDAHKVMDPIEGPKGRARIAKYCIMDCELCIHLLLLLDFIPNNMGMSNVCYVPQTFIFLRGQGIKVQSLVTKFCSDNNIRVPTLKQFKEEECDNSGFEGAIVLEPKTGIYLDDPIAVLDYASLYPTSIKEKNLSHDTYYGEWSKVKKDIENMGWIEEEDYNRIKYLDYKYEQKEGTKVIEKKEVMELDKYGKKILDDNGNEIHKKIDCVFLTNKRKQGIIPTVVSELLSARQRTKKLLKLEKDEDKKKVLDGFQLAYKLTANSVYGQLGAKTSSISFKKIAACTTAIGRDRIDDASRLVKSYAEDNGMFEPDVVYGDTDSIFVKFSRNTGGKVLKDKEALEYCIKCGIEAGKYITEHLHKENKEPQDLEYEKTFWPFILISKKRYTGEKYEYSSDFKDAKRTSMGIVTKRRDNAPIVKYVFGNLINKLMYDRNIATTKQWLEYILSKIVKGEEHMSMFILSKTLNSYYKNPDSIAHKVLADRIGRRDPGNKPKANDRIPYAYIEIPKEMEQEFIGYKMIPKKIPTGRKKMITKTIDNGFYKNGKPKTKKVRVEEGEEIFKTIQVPEGEPKYKKKNVLQGDRIEHPDYIIENNLKLDYRYYISNQIMNPVKQVLDITMSPEESMLLFNKFLKKDYN</sequence>
<dbReference type="Gene3D" id="3.30.420.10">
    <property type="entry name" value="Ribonuclease H-like superfamily/Ribonuclease H"/>
    <property type="match status" value="1"/>
</dbReference>
<proteinExistence type="inferred from homology"/>
<dbReference type="EC" id="2.7.7.7" evidence="2"/>
<dbReference type="PANTHER" id="PTHR10322">
    <property type="entry name" value="DNA POLYMERASE CATALYTIC SUBUNIT"/>
    <property type="match status" value="1"/>
</dbReference>
<name>A0A6C0C801_9ZZZZ</name>
<keyword evidence="3" id="KW-0808">Transferase</keyword>
<keyword evidence="5" id="KW-0239">DNA-directed DNA polymerase</keyword>
<feature type="domain" description="DNA-directed DNA polymerase family B exonuclease" evidence="9">
    <location>
        <begin position="367"/>
        <end position="479"/>
    </location>
</feature>
<evidence type="ECO:0000256" key="7">
    <source>
        <dbReference type="ARBA" id="ARBA00049244"/>
    </source>
</evidence>
<dbReference type="InterPro" id="IPR012337">
    <property type="entry name" value="RNaseH-like_sf"/>
</dbReference>
<dbReference type="InterPro" id="IPR006134">
    <property type="entry name" value="DNA-dir_DNA_pol_B_multi_dom"/>
</dbReference>
<dbReference type="InterPro" id="IPR036397">
    <property type="entry name" value="RNaseH_sf"/>
</dbReference>
<evidence type="ECO:0000256" key="1">
    <source>
        <dbReference type="ARBA" id="ARBA00005755"/>
    </source>
</evidence>
<feature type="domain" description="DNA-directed DNA polymerase family B multifunctional" evidence="8">
    <location>
        <begin position="733"/>
        <end position="1295"/>
    </location>
</feature>
<dbReference type="InterPro" id="IPR006133">
    <property type="entry name" value="DNA-dir_DNA_pol_B_exonuc"/>
</dbReference>
<dbReference type="SUPFAM" id="SSF53098">
    <property type="entry name" value="Ribonuclease H-like"/>
    <property type="match status" value="1"/>
</dbReference>
<evidence type="ECO:0000256" key="2">
    <source>
        <dbReference type="ARBA" id="ARBA00012417"/>
    </source>
</evidence>
<dbReference type="GO" id="GO:0003887">
    <property type="term" value="F:DNA-directed DNA polymerase activity"/>
    <property type="evidence" value="ECO:0007669"/>
    <property type="project" value="UniProtKB-KW"/>
</dbReference>
<dbReference type="SMART" id="SM00486">
    <property type="entry name" value="POLBc"/>
    <property type="match status" value="1"/>
</dbReference>
<dbReference type="Gene3D" id="1.10.132.60">
    <property type="entry name" value="DNA polymerase family B, C-terminal domain"/>
    <property type="match status" value="1"/>
</dbReference>
<evidence type="ECO:0000256" key="5">
    <source>
        <dbReference type="ARBA" id="ARBA00022932"/>
    </source>
</evidence>
<dbReference type="Gene3D" id="3.90.1600.10">
    <property type="entry name" value="Palm domain of DNA polymerase"/>
    <property type="match status" value="1"/>
</dbReference>
<dbReference type="InterPro" id="IPR050240">
    <property type="entry name" value="DNA_pol_type-B"/>
</dbReference>
<evidence type="ECO:0000256" key="3">
    <source>
        <dbReference type="ARBA" id="ARBA00022679"/>
    </source>
</evidence>
<keyword evidence="4" id="KW-0548">Nucleotidyltransferase</keyword>
<dbReference type="SUPFAM" id="SSF56672">
    <property type="entry name" value="DNA/RNA polymerases"/>
    <property type="match status" value="1"/>
</dbReference>
<organism evidence="10">
    <name type="scientific">viral metagenome</name>
    <dbReference type="NCBI Taxonomy" id="1070528"/>
    <lineage>
        <taxon>unclassified sequences</taxon>
        <taxon>metagenomes</taxon>
        <taxon>organismal metagenomes</taxon>
    </lineage>
</organism>
<dbReference type="InterPro" id="IPR023211">
    <property type="entry name" value="DNA_pol_palm_dom_sf"/>
</dbReference>
<evidence type="ECO:0000259" key="9">
    <source>
        <dbReference type="Pfam" id="PF03104"/>
    </source>
</evidence>
<comment type="catalytic activity">
    <reaction evidence="7">
        <text>DNA(n) + a 2'-deoxyribonucleoside 5'-triphosphate = DNA(n+1) + diphosphate</text>
        <dbReference type="Rhea" id="RHEA:22508"/>
        <dbReference type="Rhea" id="RHEA-COMP:17339"/>
        <dbReference type="Rhea" id="RHEA-COMP:17340"/>
        <dbReference type="ChEBI" id="CHEBI:33019"/>
        <dbReference type="ChEBI" id="CHEBI:61560"/>
        <dbReference type="ChEBI" id="CHEBI:173112"/>
        <dbReference type="EC" id="2.7.7.7"/>
    </reaction>
</comment>
<reference evidence="10" key="1">
    <citation type="journal article" date="2020" name="Nature">
        <title>Giant virus diversity and host interactions through global metagenomics.</title>
        <authorList>
            <person name="Schulz F."/>
            <person name="Roux S."/>
            <person name="Paez-Espino D."/>
            <person name="Jungbluth S."/>
            <person name="Walsh D.A."/>
            <person name="Denef V.J."/>
            <person name="McMahon K.D."/>
            <person name="Konstantinidis K.T."/>
            <person name="Eloe-Fadrosh E.A."/>
            <person name="Kyrpides N.C."/>
            <person name="Woyke T."/>
        </authorList>
    </citation>
    <scope>NUCLEOTIDE SEQUENCE</scope>
    <source>
        <strain evidence="10">GVMAG-M-3300020187-37</strain>
    </source>
</reference>
<dbReference type="GO" id="GO:0000166">
    <property type="term" value="F:nucleotide binding"/>
    <property type="evidence" value="ECO:0007669"/>
    <property type="project" value="InterPro"/>
</dbReference>
<dbReference type="PROSITE" id="PS00116">
    <property type="entry name" value="DNA_POLYMERASE_B"/>
    <property type="match status" value="1"/>
</dbReference>
<feature type="domain" description="DNA-directed DNA polymerase family B exonuclease" evidence="9">
    <location>
        <begin position="174"/>
        <end position="274"/>
    </location>
</feature>
<dbReference type="GO" id="GO:0003677">
    <property type="term" value="F:DNA binding"/>
    <property type="evidence" value="ECO:0007669"/>
    <property type="project" value="UniProtKB-KW"/>
</dbReference>
<evidence type="ECO:0000256" key="6">
    <source>
        <dbReference type="ARBA" id="ARBA00023125"/>
    </source>
</evidence>
<evidence type="ECO:0000313" key="10">
    <source>
        <dbReference type="EMBL" id="QHS99884.1"/>
    </source>
</evidence>
<accession>A0A6C0C801</accession>
<dbReference type="InterPro" id="IPR017964">
    <property type="entry name" value="DNA-dir_DNA_pol_B_CS"/>
</dbReference>
<dbReference type="InterPro" id="IPR043502">
    <property type="entry name" value="DNA/RNA_pol_sf"/>
</dbReference>
<dbReference type="PRINTS" id="PR00106">
    <property type="entry name" value="DNAPOLB"/>
</dbReference>
<protein>
    <recommendedName>
        <fullName evidence="2">DNA-directed DNA polymerase</fullName>
        <ecNumber evidence="2">2.7.7.7</ecNumber>
    </recommendedName>
</protein>
<evidence type="ECO:0000259" key="8">
    <source>
        <dbReference type="Pfam" id="PF00136"/>
    </source>
</evidence>
<dbReference type="InterPro" id="IPR006172">
    <property type="entry name" value="DNA-dir_DNA_pol_B"/>
</dbReference>
<comment type="similarity">
    <text evidence="1">Belongs to the DNA polymerase type-B family.</text>
</comment>
<dbReference type="InterPro" id="IPR042087">
    <property type="entry name" value="DNA_pol_B_thumb"/>
</dbReference>
<dbReference type="Gene3D" id="1.10.287.690">
    <property type="entry name" value="Helix hairpin bin"/>
    <property type="match status" value="1"/>
</dbReference>
<dbReference type="Pfam" id="PF03104">
    <property type="entry name" value="DNA_pol_B_exo1"/>
    <property type="match status" value="2"/>
</dbReference>